<accession>M5XND2</accession>
<evidence type="ECO:0000313" key="2">
    <source>
        <dbReference type="Proteomes" id="UP000006882"/>
    </source>
</evidence>
<organism evidence="1 2">
    <name type="scientific">Prunus persica</name>
    <name type="common">Peach</name>
    <name type="synonym">Amygdalus persica</name>
    <dbReference type="NCBI Taxonomy" id="3760"/>
    <lineage>
        <taxon>Eukaryota</taxon>
        <taxon>Viridiplantae</taxon>
        <taxon>Streptophyta</taxon>
        <taxon>Embryophyta</taxon>
        <taxon>Tracheophyta</taxon>
        <taxon>Spermatophyta</taxon>
        <taxon>Magnoliopsida</taxon>
        <taxon>eudicotyledons</taxon>
        <taxon>Gunneridae</taxon>
        <taxon>Pentapetalae</taxon>
        <taxon>rosids</taxon>
        <taxon>fabids</taxon>
        <taxon>Rosales</taxon>
        <taxon>Rosaceae</taxon>
        <taxon>Amygdaloideae</taxon>
        <taxon>Amygdaleae</taxon>
        <taxon>Prunus</taxon>
    </lineage>
</organism>
<protein>
    <submittedName>
        <fullName evidence="1">Uncharacterized protein</fullName>
    </submittedName>
</protein>
<name>M5XND2_PRUPE</name>
<proteinExistence type="predicted"/>
<dbReference type="Proteomes" id="UP000006882">
    <property type="component" value="Chromosome G1"/>
</dbReference>
<keyword evidence="2" id="KW-1185">Reference proteome</keyword>
<dbReference type="HOGENOM" id="CLU_2726975_0_0_1"/>
<dbReference type="EMBL" id="CM007651">
    <property type="protein sequence ID" value="ONI33952.1"/>
    <property type="molecule type" value="Genomic_DNA"/>
</dbReference>
<evidence type="ECO:0000313" key="1">
    <source>
        <dbReference type="EMBL" id="ONI33952.1"/>
    </source>
</evidence>
<dbReference type="Gramene" id="ONI33952">
    <property type="protein sequence ID" value="ONI33952"/>
    <property type="gene ID" value="PRUPE_1G455500"/>
</dbReference>
<reference evidence="1 2" key="1">
    <citation type="journal article" date="2013" name="Nat. Genet.">
        <title>The high-quality draft genome of peach (Prunus persica) identifies unique patterns of genetic diversity, domestication and genome evolution.</title>
        <authorList>
            <consortium name="International Peach Genome Initiative"/>
            <person name="Verde I."/>
            <person name="Abbott A.G."/>
            <person name="Scalabrin S."/>
            <person name="Jung S."/>
            <person name="Shu S."/>
            <person name="Marroni F."/>
            <person name="Zhebentyayeva T."/>
            <person name="Dettori M.T."/>
            <person name="Grimwood J."/>
            <person name="Cattonaro F."/>
            <person name="Zuccolo A."/>
            <person name="Rossini L."/>
            <person name="Jenkins J."/>
            <person name="Vendramin E."/>
            <person name="Meisel L.A."/>
            <person name="Decroocq V."/>
            <person name="Sosinski B."/>
            <person name="Prochnik S."/>
            <person name="Mitros T."/>
            <person name="Policriti A."/>
            <person name="Cipriani G."/>
            <person name="Dondini L."/>
            <person name="Ficklin S."/>
            <person name="Goodstein D.M."/>
            <person name="Xuan P."/>
            <person name="Del Fabbro C."/>
            <person name="Aramini V."/>
            <person name="Copetti D."/>
            <person name="Gonzalez S."/>
            <person name="Horner D.S."/>
            <person name="Falchi R."/>
            <person name="Lucas S."/>
            <person name="Mica E."/>
            <person name="Maldonado J."/>
            <person name="Lazzari B."/>
            <person name="Bielenberg D."/>
            <person name="Pirona R."/>
            <person name="Miculan M."/>
            <person name="Barakat A."/>
            <person name="Testolin R."/>
            <person name="Stella A."/>
            <person name="Tartarini S."/>
            <person name="Tonutti P."/>
            <person name="Arus P."/>
            <person name="Orellana A."/>
            <person name="Wells C."/>
            <person name="Main D."/>
            <person name="Vizzotto G."/>
            <person name="Silva H."/>
            <person name="Salamini F."/>
            <person name="Schmutz J."/>
            <person name="Morgante M."/>
            <person name="Rokhsar D.S."/>
        </authorList>
    </citation>
    <scope>NUCLEOTIDE SEQUENCE [LARGE SCALE GENOMIC DNA]</scope>
    <source>
        <strain evidence="2">cv. Nemared</strain>
    </source>
</reference>
<gene>
    <name evidence="1" type="ORF">PRUPE_1G455500</name>
</gene>
<dbReference type="AlphaFoldDB" id="M5XND2"/>
<sequence>MNPVTRSSFPQTKNGKSHAIILTELIQRLPAALPMSEMVSKVAGWTIRLSSIMEYDETILNNMIGRLGCSIS</sequence>